<sequence>MAPKGLLRTSKMLMLRQLAKSCCCFLFATISFLFHGLSFYHLLPSPWRWRKGFSFHFFYSPCFFSWTPLQLRCKPPDLKKQELAKRYSKRADATEDLQEAMETGNKEDIEKLNM</sequence>
<keyword evidence="1" id="KW-0812">Transmembrane</keyword>
<dbReference type="RefSeq" id="XP_040946069.1">
    <property type="nucleotide sequence ID" value="XM_041090135.1"/>
</dbReference>
<evidence type="ECO:0000313" key="3">
    <source>
        <dbReference type="RefSeq" id="XP_040946068.1"/>
    </source>
</evidence>
<dbReference type="Gene3D" id="3.40.50.1010">
    <property type="entry name" value="5'-nuclease"/>
    <property type="match status" value="1"/>
</dbReference>
<accession>A0ABM2ZTX5</accession>
<dbReference type="RefSeq" id="XP_040946071.1">
    <property type="nucleotide sequence ID" value="XM_041090137.1"/>
</dbReference>
<evidence type="ECO:0000256" key="1">
    <source>
        <dbReference type="SAM" id="Phobius"/>
    </source>
</evidence>
<dbReference type="RefSeq" id="XP_040946070.1">
    <property type="nucleotide sequence ID" value="XM_041090136.1"/>
</dbReference>
<reference evidence="2" key="1">
    <citation type="journal article" date="2020" name="Nat. Genet.">
        <title>Genomic diversifications of five Gossypium allopolyploid species and their impact on cotton improvement.</title>
        <authorList>
            <person name="Chen Z.J."/>
            <person name="Sreedasyam A."/>
            <person name="Ando A."/>
            <person name="Song Q."/>
            <person name="De Santiago L.M."/>
            <person name="Hulse-Kemp A.M."/>
            <person name="Ding M."/>
            <person name="Ye W."/>
            <person name="Kirkbride R.C."/>
            <person name="Jenkins J."/>
            <person name="Plott C."/>
            <person name="Lovell J."/>
            <person name="Lin Y.M."/>
            <person name="Vaughn R."/>
            <person name="Liu B."/>
            <person name="Simpson S."/>
            <person name="Scheffler B.E."/>
            <person name="Wen L."/>
            <person name="Saski C.A."/>
            <person name="Grover C.E."/>
            <person name="Hu G."/>
            <person name="Conover J.L."/>
            <person name="Carlson J.W."/>
            <person name="Shu S."/>
            <person name="Boston L.B."/>
            <person name="Williams M."/>
            <person name="Peterson D.G."/>
            <person name="McGee K."/>
            <person name="Jones D.C."/>
            <person name="Wendel J.F."/>
            <person name="Stelly D.M."/>
            <person name="Grimwood J."/>
            <person name="Schmutz J."/>
        </authorList>
    </citation>
    <scope>NUCLEOTIDE SEQUENCE [LARGE SCALE GENOMIC DNA]</scope>
    <source>
        <strain evidence="2">cv. TM-1</strain>
    </source>
</reference>
<reference evidence="3 4" key="2">
    <citation type="submission" date="2025-05" db="UniProtKB">
        <authorList>
            <consortium name="RefSeq"/>
        </authorList>
    </citation>
    <scope>IDENTIFICATION</scope>
</reference>
<organism evidence="2 6">
    <name type="scientific">Gossypium hirsutum</name>
    <name type="common">Upland cotton</name>
    <name type="synonym">Gossypium mexicanum</name>
    <dbReference type="NCBI Taxonomy" id="3635"/>
    <lineage>
        <taxon>Eukaryota</taxon>
        <taxon>Viridiplantae</taxon>
        <taxon>Streptophyta</taxon>
        <taxon>Embryophyta</taxon>
        <taxon>Tracheophyta</taxon>
        <taxon>Spermatophyta</taxon>
        <taxon>Magnoliopsida</taxon>
        <taxon>eudicotyledons</taxon>
        <taxon>Gunneridae</taxon>
        <taxon>Pentapetalae</taxon>
        <taxon>rosids</taxon>
        <taxon>malvids</taxon>
        <taxon>Malvales</taxon>
        <taxon>Malvaceae</taxon>
        <taxon>Malvoideae</taxon>
        <taxon>Gossypium</taxon>
    </lineage>
</organism>
<gene>
    <name evidence="3 4 5 6" type="primary">LOC107949689</name>
</gene>
<dbReference type="RefSeq" id="XP_040946068.1">
    <property type="nucleotide sequence ID" value="XM_041090134.1"/>
</dbReference>
<keyword evidence="1" id="KW-1133">Transmembrane helix</keyword>
<feature type="transmembrane region" description="Helical" evidence="1">
    <location>
        <begin position="21"/>
        <end position="41"/>
    </location>
</feature>
<keyword evidence="1" id="KW-0472">Membrane</keyword>
<name>A0ABM2ZTX5_GOSHI</name>
<evidence type="ECO:0000313" key="2">
    <source>
        <dbReference type="Proteomes" id="UP000818029"/>
    </source>
</evidence>
<proteinExistence type="predicted"/>
<keyword evidence="2" id="KW-1185">Reference proteome</keyword>
<evidence type="ECO:0000313" key="6">
    <source>
        <dbReference type="RefSeq" id="XP_040946071.1"/>
    </source>
</evidence>
<dbReference type="GeneID" id="107949689"/>
<evidence type="ECO:0000313" key="4">
    <source>
        <dbReference type="RefSeq" id="XP_040946069.1"/>
    </source>
</evidence>
<evidence type="ECO:0000313" key="5">
    <source>
        <dbReference type="RefSeq" id="XP_040946070.1"/>
    </source>
</evidence>
<protein>
    <submittedName>
        <fullName evidence="3 4">Uncharacterized protein isoform X1</fullName>
    </submittedName>
</protein>
<dbReference type="Proteomes" id="UP000818029">
    <property type="component" value="Chromosome D03"/>
</dbReference>